<evidence type="ECO:0000256" key="1">
    <source>
        <dbReference type="ARBA" id="ARBA00004496"/>
    </source>
</evidence>
<keyword evidence="3" id="KW-0963">Cytoplasm</keyword>
<feature type="domain" description="CCHC-type" evidence="6">
    <location>
        <begin position="63"/>
        <end position="80"/>
    </location>
</feature>
<protein>
    <submittedName>
        <fullName evidence="9">Protein lin-28 homolog</fullName>
    </submittedName>
</protein>
<dbReference type="KEGG" id="hazt:108673731"/>
<feature type="domain" description="CSD" evidence="7">
    <location>
        <begin position="1"/>
        <end position="41"/>
    </location>
</feature>
<dbReference type="Gene3D" id="4.10.60.10">
    <property type="entry name" value="Zinc finger, CCHC-type"/>
    <property type="match status" value="1"/>
</dbReference>
<gene>
    <name evidence="9" type="primary">LOC108673731</name>
</gene>
<evidence type="ECO:0000313" key="8">
    <source>
        <dbReference type="Proteomes" id="UP000694843"/>
    </source>
</evidence>
<keyword evidence="4" id="KW-0862">Zinc</keyword>
<comment type="similarity">
    <text evidence="2">Belongs to the lin-28 family.</text>
</comment>
<dbReference type="Gene3D" id="2.40.50.140">
    <property type="entry name" value="Nucleic acid-binding proteins"/>
    <property type="match status" value="1"/>
</dbReference>
<comment type="subcellular location">
    <subcellularLocation>
        <location evidence="1">Cytoplasm</location>
    </subcellularLocation>
</comment>
<dbReference type="SMART" id="SM00343">
    <property type="entry name" value="ZnF_C2HC"/>
    <property type="match status" value="2"/>
</dbReference>
<keyword evidence="8" id="KW-1185">Reference proteome</keyword>
<evidence type="ECO:0000313" key="9">
    <source>
        <dbReference type="RefSeq" id="XP_018017088.2"/>
    </source>
</evidence>
<evidence type="ECO:0000256" key="4">
    <source>
        <dbReference type="PROSITE-ProRule" id="PRU00047"/>
    </source>
</evidence>
<dbReference type="GO" id="GO:0031054">
    <property type="term" value="P:pre-miRNA processing"/>
    <property type="evidence" value="ECO:0007669"/>
    <property type="project" value="TreeGrafter"/>
</dbReference>
<dbReference type="RefSeq" id="XP_018017088.2">
    <property type="nucleotide sequence ID" value="XM_018161599.2"/>
</dbReference>
<reference evidence="9" key="1">
    <citation type="submission" date="2025-08" db="UniProtKB">
        <authorList>
            <consortium name="RefSeq"/>
        </authorList>
    </citation>
    <scope>IDENTIFICATION</scope>
    <source>
        <tissue evidence="9">Whole organism</tissue>
    </source>
</reference>
<dbReference type="GeneID" id="108673731"/>
<dbReference type="PANTHER" id="PTHR46109:SF1">
    <property type="entry name" value="PROTEIN LIN-28 HOMOLOG"/>
    <property type="match status" value="1"/>
</dbReference>
<proteinExistence type="inferred from homology"/>
<dbReference type="PROSITE" id="PS51857">
    <property type="entry name" value="CSD_2"/>
    <property type="match status" value="1"/>
</dbReference>
<organism evidence="8 9">
    <name type="scientific">Hyalella azteca</name>
    <name type="common">Amphipod</name>
    <dbReference type="NCBI Taxonomy" id="294128"/>
    <lineage>
        <taxon>Eukaryota</taxon>
        <taxon>Metazoa</taxon>
        <taxon>Ecdysozoa</taxon>
        <taxon>Arthropoda</taxon>
        <taxon>Crustacea</taxon>
        <taxon>Multicrustacea</taxon>
        <taxon>Malacostraca</taxon>
        <taxon>Eumalacostraca</taxon>
        <taxon>Peracarida</taxon>
        <taxon>Amphipoda</taxon>
        <taxon>Senticaudata</taxon>
        <taxon>Talitrida</taxon>
        <taxon>Talitroidea</taxon>
        <taxon>Hyalellidae</taxon>
        <taxon>Hyalella</taxon>
    </lineage>
</organism>
<dbReference type="InterPro" id="IPR001878">
    <property type="entry name" value="Znf_CCHC"/>
</dbReference>
<keyword evidence="4" id="KW-0863">Zinc-finger</keyword>
<dbReference type="GO" id="GO:0005737">
    <property type="term" value="C:cytoplasm"/>
    <property type="evidence" value="ECO:0007669"/>
    <property type="project" value="UniProtKB-SubCell"/>
</dbReference>
<name>A0A8B7NTN9_HYAAZ</name>
<feature type="region of interest" description="Disordered" evidence="5">
    <location>
        <begin position="95"/>
        <end position="121"/>
    </location>
</feature>
<feature type="non-terminal residue" evidence="9">
    <location>
        <position position="1"/>
    </location>
</feature>
<evidence type="ECO:0000256" key="5">
    <source>
        <dbReference type="SAM" id="MobiDB-lite"/>
    </source>
</evidence>
<dbReference type="OMA" id="NVRICKW"/>
<evidence type="ECO:0000259" key="7">
    <source>
        <dbReference type="PROSITE" id="PS51857"/>
    </source>
</evidence>
<dbReference type="GO" id="GO:0005634">
    <property type="term" value="C:nucleus"/>
    <property type="evidence" value="ECO:0007669"/>
    <property type="project" value="TreeGrafter"/>
</dbReference>
<dbReference type="InterPro" id="IPR036875">
    <property type="entry name" value="Znf_CCHC_sf"/>
</dbReference>
<dbReference type="PANTHER" id="PTHR46109">
    <property type="entry name" value="PROTEIN LIN-28"/>
    <property type="match status" value="1"/>
</dbReference>
<dbReference type="GO" id="GO:0003729">
    <property type="term" value="F:mRNA binding"/>
    <property type="evidence" value="ECO:0007669"/>
    <property type="project" value="TreeGrafter"/>
</dbReference>
<evidence type="ECO:0000259" key="6">
    <source>
        <dbReference type="PROSITE" id="PS50158"/>
    </source>
</evidence>
<dbReference type="InterPro" id="IPR051373">
    <property type="entry name" value="Lin-28_RNA-binding"/>
</dbReference>
<keyword evidence="4" id="KW-0479">Metal-binding</keyword>
<dbReference type="InterPro" id="IPR002059">
    <property type="entry name" value="CSP_DNA-bd"/>
</dbReference>
<sequence>FVALVQSTIQMPGFRSLGENEEVEFTVREGRRGLETTLVQGLEGAQCLGSQTEPSTSFRPRRRKCYNCQNFGHFARDCPESRQPKRCHHCNADDHLVADCPTRPERAARPNTSREARNSSQ</sequence>
<accession>A0A8B7NTN9</accession>
<dbReference type="Pfam" id="PF00098">
    <property type="entry name" value="zf-CCHC"/>
    <property type="match status" value="1"/>
</dbReference>
<dbReference type="PROSITE" id="PS50158">
    <property type="entry name" value="ZF_CCHC"/>
    <property type="match status" value="1"/>
</dbReference>
<dbReference type="SUPFAM" id="SSF57756">
    <property type="entry name" value="Retrovirus zinc finger-like domains"/>
    <property type="match status" value="1"/>
</dbReference>
<dbReference type="OrthoDB" id="422005at2759"/>
<dbReference type="InterPro" id="IPR012340">
    <property type="entry name" value="NA-bd_OB-fold"/>
</dbReference>
<dbReference type="GO" id="GO:0008270">
    <property type="term" value="F:zinc ion binding"/>
    <property type="evidence" value="ECO:0007669"/>
    <property type="project" value="UniProtKB-KW"/>
</dbReference>
<evidence type="ECO:0000256" key="2">
    <source>
        <dbReference type="ARBA" id="ARBA00008840"/>
    </source>
</evidence>
<evidence type="ECO:0000256" key="3">
    <source>
        <dbReference type="ARBA" id="ARBA00022490"/>
    </source>
</evidence>
<dbReference type="AlphaFoldDB" id="A0A8B7NTN9"/>
<dbReference type="Proteomes" id="UP000694843">
    <property type="component" value="Unplaced"/>
</dbReference>